<feature type="region of interest" description="Disordered" evidence="1">
    <location>
        <begin position="33"/>
        <end position="65"/>
    </location>
</feature>
<evidence type="ECO:0000256" key="1">
    <source>
        <dbReference type="SAM" id="MobiDB-lite"/>
    </source>
</evidence>
<proteinExistence type="predicted"/>
<dbReference type="EMBL" id="MU864542">
    <property type="protein sequence ID" value="KAK4183530.1"/>
    <property type="molecule type" value="Genomic_DNA"/>
</dbReference>
<keyword evidence="2" id="KW-1133">Transmembrane helix</keyword>
<reference evidence="4" key="2">
    <citation type="submission" date="2023-05" db="EMBL/GenBank/DDBJ databases">
        <authorList>
            <consortium name="Lawrence Berkeley National Laboratory"/>
            <person name="Steindorff A."/>
            <person name="Hensen N."/>
            <person name="Bonometti L."/>
            <person name="Westerberg I."/>
            <person name="Brannstrom I.O."/>
            <person name="Guillou S."/>
            <person name="Cros-Aarteil S."/>
            <person name="Calhoun S."/>
            <person name="Haridas S."/>
            <person name="Kuo A."/>
            <person name="Mondo S."/>
            <person name="Pangilinan J."/>
            <person name="Riley R."/>
            <person name="Labutti K."/>
            <person name="Andreopoulos B."/>
            <person name="Lipzen A."/>
            <person name="Chen C."/>
            <person name="Yanf M."/>
            <person name="Daum C."/>
            <person name="Ng V."/>
            <person name="Clum A."/>
            <person name="Ohm R."/>
            <person name="Martin F."/>
            <person name="Silar P."/>
            <person name="Natvig D."/>
            <person name="Lalanne C."/>
            <person name="Gautier V."/>
            <person name="Ament-Velasquez S.L."/>
            <person name="Kruys A."/>
            <person name="Hutchinson M.I."/>
            <person name="Powell A.J."/>
            <person name="Barry K."/>
            <person name="Miller A.N."/>
            <person name="Grigoriev I.V."/>
            <person name="Debuchy R."/>
            <person name="Gladieux P."/>
            <person name="Thoren M.H."/>
            <person name="Johannesson H."/>
        </authorList>
    </citation>
    <scope>NUCLEOTIDE SEQUENCE</scope>
    <source>
        <strain evidence="4">PSN309</strain>
    </source>
</reference>
<keyword evidence="4" id="KW-0808">Transferase</keyword>
<feature type="transmembrane region" description="Helical" evidence="2">
    <location>
        <begin position="245"/>
        <end position="269"/>
    </location>
</feature>
<keyword evidence="2" id="KW-0472">Membrane</keyword>
<dbReference type="AlphaFoldDB" id="A0AAN6WLG5"/>
<comment type="caution">
    <text evidence="4">The sequence shown here is derived from an EMBL/GenBank/DDBJ whole genome shotgun (WGS) entry which is preliminary data.</text>
</comment>
<feature type="compositionally biased region" description="Low complexity" evidence="1">
    <location>
        <begin position="200"/>
        <end position="231"/>
    </location>
</feature>
<protein>
    <submittedName>
        <fullName evidence="4">Proline-rich receptor-like protein kinase PERK1</fullName>
    </submittedName>
</protein>
<feature type="chain" id="PRO_5042810272" evidence="3">
    <location>
        <begin position="29"/>
        <end position="380"/>
    </location>
</feature>
<organism evidence="4 5">
    <name type="scientific">Podospora australis</name>
    <dbReference type="NCBI Taxonomy" id="1536484"/>
    <lineage>
        <taxon>Eukaryota</taxon>
        <taxon>Fungi</taxon>
        <taxon>Dikarya</taxon>
        <taxon>Ascomycota</taxon>
        <taxon>Pezizomycotina</taxon>
        <taxon>Sordariomycetes</taxon>
        <taxon>Sordariomycetidae</taxon>
        <taxon>Sordariales</taxon>
        <taxon>Podosporaceae</taxon>
        <taxon>Podospora</taxon>
    </lineage>
</organism>
<feature type="compositionally biased region" description="Polar residues" evidence="1">
    <location>
        <begin position="54"/>
        <end position="64"/>
    </location>
</feature>
<keyword evidence="3" id="KW-0732">Signal</keyword>
<keyword evidence="4" id="KW-0675">Receptor</keyword>
<evidence type="ECO:0000256" key="2">
    <source>
        <dbReference type="SAM" id="Phobius"/>
    </source>
</evidence>
<gene>
    <name evidence="4" type="ORF">QBC35DRAFT_97445</name>
</gene>
<keyword evidence="4" id="KW-0418">Kinase</keyword>
<feature type="signal peptide" evidence="3">
    <location>
        <begin position="1"/>
        <end position="28"/>
    </location>
</feature>
<feature type="region of interest" description="Disordered" evidence="1">
    <location>
        <begin position="200"/>
        <end position="235"/>
    </location>
</feature>
<feature type="region of interest" description="Disordered" evidence="1">
    <location>
        <begin position="326"/>
        <end position="358"/>
    </location>
</feature>
<keyword evidence="2" id="KW-0812">Transmembrane</keyword>
<sequence>MRQILCGIPASSLLTFASVFWTPATALARLKESTGSKSWTPAPETNRADDGNRLQWSSQPTSAPAQDVWGDMELLKRQFVMGTDTCGFLSGYSSVPITCVKESAYCTDDGRGNRDCCTGEYRDCTSSMFSACLDFSASERGACAGKGPRTLCCWAASPSCYTLIFSTTASPDKVFSLYQCASTDGLGYLLPTPPALARTATFTSSTGSTSSTNSLPNSSSEPSTTTVPPNNEGGRASNSAPIGAIVGGVVGGIAILGISAFFITFYVIWTRHKQDDASHPPSTTAVQSPQSTYVGGYHGVAQEVPALYKPNDPFQVEQISPQPYDPVQQQAEASHHHYAAPQASPPSVHHTTTVYPPAPTIAELPTAVAYGSEGRRAELG</sequence>
<dbReference type="GO" id="GO:0016301">
    <property type="term" value="F:kinase activity"/>
    <property type="evidence" value="ECO:0007669"/>
    <property type="project" value="UniProtKB-KW"/>
</dbReference>
<evidence type="ECO:0000313" key="4">
    <source>
        <dbReference type="EMBL" id="KAK4183530.1"/>
    </source>
</evidence>
<name>A0AAN6WLG5_9PEZI</name>
<dbReference type="Proteomes" id="UP001302126">
    <property type="component" value="Unassembled WGS sequence"/>
</dbReference>
<evidence type="ECO:0000313" key="5">
    <source>
        <dbReference type="Proteomes" id="UP001302126"/>
    </source>
</evidence>
<reference evidence="4" key="1">
    <citation type="journal article" date="2023" name="Mol. Phylogenet. Evol.">
        <title>Genome-scale phylogeny and comparative genomics of the fungal order Sordariales.</title>
        <authorList>
            <person name="Hensen N."/>
            <person name="Bonometti L."/>
            <person name="Westerberg I."/>
            <person name="Brannstrom I.O."/>
            <person name="Guillou S."/>
            <person name="Cros-Aarteil S."/>
            <person name="Calhoun S."/>
            <person name="Haridas S."/>
            <person name="Kuo A."/>
            <person name="Mondo S."/>
            <person name="Pangilinan J."/>
            <person name="Riley R."/>
            <person name="LaButti K."/>
            <person name="Andreopoulos B."/>
            <person name="Lipzen A."/>
            <person name="Chen C."/>
            <person name="Yan M."/>
            <person name="Daum C."/>
            <person name="Ng V."/>
            <person name="Clum A."/>
            <person name="Steindorff A."/>
            <person name="Ohm R.A."/>
            <person name="Martin F."/>
            <person name="Silar P."/>
            <person name="Natvig D.O."/>
            <person name="Lalanne C."/>
            <person name="Gautier V."/>
            <person name="Ament-Velasquez S.L."/>
            <person name="Kruys A."/>
            <person name="Hutchinson M.I."/>
            <person name="Powell A.J."/>
            <person name="Barry K."/>
            <person name="Miller A.N."/>
            <person name="Grigoriev I.V."/>
            <person name="Debuchy R."/>
            <person name="Gladieux P."/>
            <person name="Hiltunen Thoren M."/>
            <person name="Johannesson H."/>
        </authorList>
    </citation>
    <scope>NUCLEOTIDE SEQUENCE</scope>
    <source>
        <strain evidence="4">PSN309</strain>
    </source>
</reference>
<keyword evidence="5" id="KW-1185">Reference proteome</keyword>
<accession>A0AAN6WLG5</accession>
<evidence type="ECO:0000256" key="3">
    <source>
        <dbReference type="SAM" id="SignalP"/>
    </source>
</evidence>